<name>A0AAE1CNI1_9GAST</name>
<feature type="transmembrane region" description="Helical" evidence="3">
    <location>
        <begin position="959"/>
        <end position="980"/>
    </location>
</feature>
<gene>
    <name evidence="5" type="ORF">RRG08_030424</name>
</gene>
<feature type="transmembrane region" description="Helical" evidence="3">
    <location>
        <begin position="651"/>
        <end position="674"/>
    </location>
</feature>
<feature type="chain" id="PRO_5042035047" evidence="4">
    <location>
        <begin position="25"/>
        <end position="1138"/>
    </location>
</feature>
<dbReference type="AlphaFoldDB" id="A0AAE1CNI1"/>
<evidence type="ECO:0000313" key="5">
    <source>
        <dbReference type="EMBL" id="KAK3721413.1"/>
    </source>
</evidence>
<feature type="compositionally biased region" description="Polar residues" evidence="2">
    <location>
        <begin position="1110"/>
        <end position="1124"/>
    </location>
</feature>
<keyword evidence="3" id="KW-0472">Membrane</keyword>
<feature type="signal peptide" evidence="4">
    <location>
        <begin position="1"/>
        <end position="24"/>
    </location>
</feature>
<feature type="compositionally biased region" description="Polar residues" evidence="2">
    <location>
        <begin position="1024"/>
        <end position="1034"/>
    </location>
</feature>
<evidence type="ECO:0000256" key="2">
    <source>
        <dbReference type="SAM" id="MobiDB-lite"/>
    </source>
</evidence>
<feature type="transmembrane region" description="Helical" evidence="3">
    <location>
        <begin position="758"/>
        <end position="779"/>
    </location>
</feature>
<feature type="transmembrane region" description="Helical" evidence="3">
    <location>
        <begin position="498"/>
        <end position="517"/>
    </location>
</feature>
<feature type="transmembrane region" description="Helical" evidence="3">
    <location>
        <begin position="420"/>
        <end position="441"/>
    </location>
</feature>
<keyword evidence="1" id="KW-0245">EGF-like domain</keyword>
<dbReference type="EMBL" id="JAWDGP010007398">
    <property type="protein sequence ID" value="KAK3721413.1"/>
    <property type="molecule type" value="Genomic_DNA"/>
</dbReference>
<feature type="transmembrane region" description="Helical" evidence="3">
    <location>
        <begin position="367"/>
        <end position="387"/>
    </location>
</feature>
<dbReference type="InterPro" id="IPR042635">
    <property type="entry name" value="MEGF10/SREC1/2-like"/>
</dbReference>
<feature type="compositionally biased region" description="Basic and acidic residues" evidence="2">
    <location>
        <begin position="1041"/>
        <end position="1072"/>
    </location>
</feature>
<keyword evidence="3" id="KW-1133">Transmembrane helix</keyword>
<evidence type="ECO:0000313" key="6">
    <source>
        <dbReference type="Proteomes" id="UP001283361"/>
    </source>
</evidence>
<protein>
    <submittedName>
        <fullName evidence="5">Uncharacterized protein</fullName>
    </submittedName>
</protein>
<evidence type="ECO:0000256" key="1">
    <source>
        <dbReference type="ARBA" id="ARBA00022536"/>
    </source>
</evidence>
<keyword evidence="3" id="KW-0812">Transmembrane</keyword>
<feature type="region of interest" description="Disordered" evidence="2">
    <location>
        <begin position="1024"/>
        <end position="1080"/>
    </location>
</feature>
<dbReference type="Gene3D" id="2.170.300.10">
    <property type="entry name" value="Tie2 ligand-binding domain superfamily"/>
    <property type="match status" value="2"/>
</dbReference>
<keyword evidence="4" id="KW-0732">Signal</keyword>
<feature type="transmembrane region" description="Helical" evidence="3">
    <location>
        <begin position="681"/>
        <end position="705"/>
    </location>
</feature>
<organism evidence="5 6">
    <name type="scientific">Elysia crispata</name>
    <name type="common">lettuce slug</name>
    <dbReference type="NCBI Taxonomy" id="231223"/>
    <lineage>
        <taxon>Eukaryota</taxon>
        <taxon>Metazoa</taxon>
        <taxon>Spiralia</taxon>
        <taxon>Lophotrochozoa</taxon>
        <taxon>Mollusca</taxon>
        <taxon>Gastropoda</taxon>
        <taxon>Heterobranchia</taxon>
        <taxon>Euthyneura</taxon>
        <taxon>Panpulmonata</taxon>
        <taxon>Sacoglossa</taxon>
        <taxon>Placobranchoidea</taxon>
        <taxon>Plakobranchidae</taxon>
        <taxon>Elysia</taxon>
    </lineage>
</organism>
<proteinExistence type="predicted"/>
<feature type="transmembrane region" description="Helical" evidence="3">
    <location>
        <begin position="918"/>
        <end position="939"/>
    </location>
</feature>
<dbReference type="GO" id="GO:0005044">
    <property type="term" value="F:scavenger receptor activity"/>
    <property type="evidence" value="ECO:0007669"/>
    <property type="project" value="InterPro"/>
</dbReference>
<dbReference type="PANTHER" id="PTHR24043:SF8">
    <property type="entry name" value="EGF-LIKE DOMAIN-CONTAINING PROTEIN"/>
    <property type="match status" value="1"/>
</dbReference>
<feature type="transmembrane region" description="Helical" evidence="3">
    <location>
        <begin position="339"/>
        <end position="360"/>
    </location>
</feature>
<dbReference type="Proteomes" id="UP001283361">
    <property type="component" value="Unassembled WGS sequence"/>
</dbReference>
<evidence type="ECO:0000256" key="4">
    <source>
        <dbReference type="SAM" id="SignalP"/>
    </source>
</evidence>
<keyword evidence="6" id="KW-1185">Reference proteome</keyword>
<feature type="transmembrane region" description="Helical" evidence="3">
    <location>
        <begin position="838"/>
        <end position="857"/>
    </location>
</feature>
<feature type="region of interest" description="Disordered" evidence="2">
    <location>
        <begin position="1101"/>
        <end position="1124"/>
    </location>
</feature>
<feature type="transmembrane region" description="Helical" evidence="3">
    <location>
        <begin position="574"/>
        <end position="596"/>
    </location>
</feature>
<evidence type="ECO:0000256" key="3">
    <source>
        <dbReference type="SAM" id="Phobius"/>
    </source>
</evidence>
<accession>A0AAE1CNI1</accession>
<sequence length="1138" mass="122826">MNPVTFSFLTGSFLLLAATPPGQTRGTDSIIVNATGSINIDWLTDKNDNTCNNNELPELYLKLVTPVPLKRARVVVSMPELLKDITILYYINQSAERCSGPKTNSGKNMQDISCPTPGNVKLLNVLIGGQAWKGLCSLYLRGDCPPGTHGPACDKNCSVHCAGADHACSHVDGGCYGGCEPGYTGDTCDQNCSHGKFGSNCSESCSNCKDADCNHTDGICSHGCEDGYQGTKCEESKSVKLVVPGKGENTDIFTHNCSVTCGRRNNSCNQTDGTCTQGYDPGYTGRFCLSKCESSTWGENCSKDCSTECVDRSCHHETGVCTCWPRFWNLFCGEATVQLGAVLGGAVLVLIVCVIIGGVCVRRSVQFWVCVYQSLSSPCVSSLAVYVSEGQFSSGSVCISLGPHRVCHHWRCVCQKVSSVLGLCVSVLVLIVCVIIGGVCVRRSVQFCVYQSLYSPCVSSLAVYVSEGQFSSGSVCISPCPHRLCHHWRCMCQKVSSVLGLCVSVLVLTVCVIIGGVCVRRSVQFWVCVYQSLSSPCVSSLAVYVSEGQFSSGSVCISSCPHRLCPHWRCMCQGVSTVLCVSVFVLTVCVIIGGVFVRRSVQFLVCVYQYLSSPCVSSLAVYVSGGQFSSGSVCISPCPHRVCHHWRCMCLGFSTVLCVSVFVLTVCVIIGGVCVRRSVQFWVCVYQSLSSPCVIIGGVCVWGSVQFCVYQSLSSPCVSSLAVYVSEGQFSSGSVCISPCPHRVCHHWRCMCQKVSSVLGLCVSVLVLTVCVIIGGVCVRRSVQFWVCVYQSLSSPSMSSLAVYVSEGQFSSGSVCISPCPHRVCHHWRCMCQKVSSVLGLCVSVLVLTVYVIIGGVCVRRSVQFWVCVYQSLSSPCVSSLAVYVSGGQFSSGSVCISPCPHRVCHHWRCMCQKVSSVLGLCVSVLVLTVYVLIGGVCVRGSVQFCVYQSLYSPSVSSLAVYVSEVLVLTVYVLIGGVCVRRYRRRRKSEPNRQVEDDISLCGTPHSERDYVRQGSSRIIAATPLQTDSSNGQTPHLDPNQNHKDIKRDMEGERGGGIDGERDGDIEGGREEDGQDGVLSDTAVPVEILKSYIRQHATDSHLKDEFSSIPMVTSSPQTAGLSPQNVKKNRYKNIIPCE</sequence>
<dbReference type="PANTHER" id="PTHR24043">
    <property type="entry name" value="SCAVENGER RECEPTOR CLASS F"/>
    <property type="match status" value="1"/>
</dbReference>
<reference evidence="5" key="1">
    <citation type="journal article" date="2023" name="G3 (Bethesda)">
        <title>A reference genome for the long-term kleptoplast-retaining sea slug Elysia crispata morphotype clarki.</title>
        <authorList>
            <person name="Eastman K.E."/>
            <person name="Pendleton A.L."/>
            <person name="Shaikh M.A."/>
            <person name="Suttiyut T."/>
            <person name="Ogas R."/>
            <person name="Tomko P."/>
            <person name="Gavelis G."/>
            <person name="Widhalm J.R."/>
            <person name="Wisecaver J.H."/>
        </authorList>
    </citation>
    <scope>NUCLEOTIDE SEQUENCE</scope>
    <source>
        <strain evidence="5">ECLA1</strain>
    </source>
</reference>
<comment type="caution">
    <text evidence="5">The sequence shown here is derived from an EMBL/GenBank/DDBJ whole genome shotgun (WGS) entry which is preliminary data.</text>
</comment>